<keyword evidence="2 4" id="KW-0808">Transferase</keyword>
<evidence type="ECO:0000259" key="6">
    <source>
        <dbReference type="Pfam" id="PF03976"/>
    </source>
</evidence>
<dbReference type="Proteomes" id="UP000199550">
    <property type="component" value="Unassembled WGS sequence"/>
</dbReference>
<dbReference type="OrthoDB" id="9775224at2"/>
<dbReference type="InterPro" id="IPR027417">
    <property type="entry name" value="P-loop_NTPase"/>
</dbReference>
<name>A0A1I4EDY1_9RHOB</name>
<dbReference type="InterPro" id="IPR016898">
    <property type="entry name" value="Polyphosphate_phosphotransfera"/>
</dbReference>
<keyword evidence="3 4" id="KW-0418">Kinase</keyword>
<dbReference type="GO" id="GO:0008976">
    <property type="term" value="F:polyphosphate kinase activity"/>
    <property type="evidence" value="ECO:0007669"/>
    <property type="project" value="UniProtKB-UniRule"/>
</dbReference>
<dbReference type="STRING" id="195913.SAMN04488004_106221"/>
<proteinExistence type="inferred from homology"/>
<evidence type="ECO:0000256" key="3">
    <source>
        <dbReference type="ARBA" id="ARBA00022777"/>
    </source>
</evidence>
<dbReference type="PIRSF" id="PIRSF028756">
    <property type="entry name" value="PPK2_prd"/>
    <property type="match status" value="1"/>
</dbReference>
<dbReference type="Gene3D" id="3.40.50.300">
    <property type="entry name" value="P-loop containing nucleotide triphosphate hydrolases"/>
    <property type="match status" value="1"/>
</dbReference>
<comment type="function">
    <text evidence="4">Uses inorganic polyphosphate (polyP) as a donor to convert GDP to GTP or ADP to ATP.</text>
</comment>
<dbReference type="PANTHER" id="PTHR34383">
    <property type="entry name" value="POLYPHOSPHATE:AMP PHOSPHOTRANSFERASE-RELATED"/>
    <property type="match status" value="1"/>
</dbReference>
<reference evidence="7 8" key="1">
    <citation type="submission" date="2016-10" db="EMBL/GenBank/DDBJ databases">
        <authorList>
            <person name="de Groot N.N."/>
        </authorList>
    </citation>
    <scope>NUCLEOTIDE SEQUENCE [LARGE SCALE GENOMIC DNA]</scope>
    <source>
        <strain evidence="7 8">DSM 16199</strain>
    </source>
</reference>
<comment type="similarity">
    <text evidence="1 4">Belongs to the polyphosphate kinase 2 (PPK2) family. Class I subfamily.</text>
</comment>
<keyword evidence="5" id="KW-0175">Coiled coil</keyword>
<dbReference type="EMBL" id="FOTF01000006">
    <property type="protein sequence ID" value="SFL03988.1"/>
    <property type="molecule type" value="Genomic_DNA"/>
</dbReference>
<evidence type="ECO:0000256" key="1">
    <source>
        <dbReference type="ARBA" id="ARBA00009924"/>
    </source>
</evidence>
<dbReference type="InterPro" id="IPR022486">
    <property type="entry name" value="PPK2_PA0141"/>
</dbReference>
<evidence type="ECO:0000256" key="2">
    <source>
        <dbReference type="ARBA" id="ARBA00022679"/>
    </source>
</evidence>
<comment type="subunit">
    <text evidence="4">Homotetramer.</text>
</comment>
<organism evidence="7 8">
    <name type="scientific">Loktanella salsilacus</name>
    <dbReference type="NCBI Taxonomy" id="195913"/>
    <lineage>
        <taxon>Bacteria</taxon>
        <taxon>Pseudomonadati</taxon>
        <taxon>Pseudomonadota</taxon>
        <taxon>Alphaproteobacteria</taxon>
        <taxon>Rhodobacterales</taxon>
        <taxon>Roseobacteraceae</taxon>
        <taxon>Loktanella</taxon>
    </lineage>
</organism>
<dbReference type="GeneID" id="97891272"/>
<feature type="coiled-coil region" evidence="5">
    <location>
        <begin position="46"/>
        <end position="73"/>
    </location>
</feature>
<dbReference type="InterPro" id="IPR022488">
    <property type="entry name" value="PPK2-related"/>
</dbReference>
<dbReference type="AlphaFoldDB" id="A0A1I4EDY1"/>
<dbReference type="RefSeq" id="WP_090187722.1">
    <property type="nucleotide sequence ID" value="NZ_CAXIDI010000010.1"/>
</dbReference>
<dbReference type="PANTHER" id="PTHR34383:SF1">
    <property type="entry name" value="ADP-POLYPHOSPHATE PHOSPHOTRANSFERASE"/>
    <property type="match status" value="1"/>
</dbReference>
<dbReference type="EC" id="2.7.4.-" evidence="4"/>
<evidence type="ECO:0000313" key="8">
    <source>
        <dbReference type="Proteomes" id="UP000199550"/>
    </source>
</evidence>
<sequence length="289" mass="32826">MPKPFDGGISRYFEQHATPSVRDAIRDSKKGEILQPSFPYTEKWGKEPYEDALENLQIELAKLQAAAQSDGQRIVVLFEGRDAAGKGGTIKRFRENMNPRHARVVALSKPTETEATEWYFQRYIKHLPAAGEVVFFDRSWYNRGVVEHVFGFCTPAEREAWFNQVTAFEKLLVDDGIKLFKLWLNVGRATQLQRFLDRESDPLKQWKLSQIDVDGLRKWDAYTAAINETLDRTHTQAAPWTVIRADDKRRARVNAIRSVLLPLSYAGKSAASIGDLDPKIAGAPTPRHG</sequence>
<accession>A0A1I4EDY1</accession>
<evidence type="ECO:0000256" key="5">
    <source>
        <dbReference type="SAM" id="Coils"/>
    </source>
</evidence>
<dbReference type="Pfam" id="PF03976">
    <property type="entry name" value="PPK2"/>
    <property type="match status" value="1"/>
</dbReference>
<evidence type="ECO:0000313" key="7">
    <source>
        <dbReference type="EMBL" id="SFL03988.1"/>
    </source>
</evidence>
<dbReference type="NCBIfam" id="TIGR03707">
    <property type="entry name" value="PPK2_P_aer"/>
    <property type="match status" value="1"/>
</dbReference>
<keyword evidence="8" id="KW-1185">Reference proteome</keyword>
<dbReference type="GO" id="GO:0006793">
    <property type="term" value="P:phosphorus metabolic process"/>
    <property type="evidence" value="ECO:0007669"/>
    <property type="project" value="InterPro"/>
</dbReference>
<evidence type="ECO:0000256" key="4">
    <source>
        <dbReference type="RuleBase" id="RU369062"/>
    </source>
</evidence>
<dbReference type="SUPFAM" id="SSF52540">
    <property type="entry name" value="P-loop containing nucleoside triphosphate hydrolases"/>
    <property type="match status" value="1"/>
</dbReference>
<feature type="domain" description="Polyphosphate kinase-2-related" evidence="6">
    <location>
        <begin position="46"/>
        <end position="268"/>
    </location>
</feature>
<protein>
    <recommendedName>
        <fullName evidence="4">ADP/GDP-polyphosphate phosphotransferase</fullName>
        <ecNumber evidence="4">2.7.4.-</ecNumber>
    </recommendedName>
    <alternativeName>
        <fullName evidence="4">Polyphosphate kinase PPK2</fullName>
    </alternativeName>
</protein>
<gene>
    <name evidence="7" type="ORF">SAMN04488004_106221</name>
</gene>